<proteinExistence type="predicted"/>
<reference evidence="1 2" key="1">
    <citation type="submission" date="2019-10" db="EMBL/GenBank/DDBJ databases">
        <authorList>
            <person name="Karimi E."/>
        </authorList>
    </citation>
    <scope>NUCLEOTIDE SEQUENCE [LARGE SCALE GENOMIC DNA]</scope>
    <source>
        <strain evidence="1">Acinetobacter sp. 8BE</strain>
    </source>
</reference>
<evidence type="ECO:0000313" key="1">
    <source>
        <dbReference type="EMBL" id="VXA55390.1"/>
    </source>
</evidence>
<dbReference type="RefSeq" id="WP_267313164.1">
    <property type="nucleotide sequence ID" value="NZ_LR732744.1"/>
</dbReference>
<dbReference type="AlphaFoldDB" id="A0A653K4B9"/>
<protein>
    <submittedName>
        <fullName evidence="1">Uncharacterized protein</fullName>
    </submittedName>
</protein>
<gene>
    <name evidence="1" type="ORF">ACI8B_210181</name>
</gene>
<dbReference type="Proteomes" id="UP000430404">
    <property type="component" value="Unassembled WGS sequence"/>
</dbReference>
<dbReference type="EMBL" id="CABWKZ010000014">
    <property type="protein sequence ID" value="VXA55390.1"/>
    <property type="molecule type" value="Genomic_DNA"/>
</dbReference>
<name>A0A653K4B9_9GAMM</name>
<sequence>MSVKHLDKLYLRSLLTDFWKKELNTNKDPANGKWYEKGGTK</sequence>
<organism evidence="1 2">
    <name type="scientific">Acinetobacter proteolyticus</name>
    <dbReference type="NCBI Taxonomy" id="1776741"/>
    <lineage>
        <taxon>Bacteria</taxon>
        <taxon>Pseudomonadati</taxon>
        <taxon>Pseudomonadota</taxon>
        <taxon>Gammaproteobacteria</taxon>
        <taxon>Moraxellales</taxon>
        <taxon>Moraxellaceae</taxon>
        <taxon>Acinetobacter</taxon>
    </lineage>
</organism>
<evidence type="ECO:0000313" key="2">
    <source>
        <dbReference type="Proteomes" id="UP000430404"/>
    </source>
</evidence>
<accession>A0A653K4B9</accession>